<dbReference type="SUPFAM" id="SSF53850">
    <property type="entry name" value="Periplasmic binding protein-like II"/>
    <property type="match status" value="1"/>
</dbReference>
<organism evidence="7 8">
    <name type="scientific">Lacicoccus qingdaonensis</name>
    <dbReference type="NCBI Taxonomy" id="576118"/>
    <lineage>
        <taxon>Bacteria</taxon>
        <taxon>Bacillati</taxon>
        <taxon>Bacillota</taxon>
        <taxon>Bacilli</taxon>
        <taxon>Bacillales</taxon>
        <taxon>Salinicoccaceae</taxon>
        <taxon>Lacicoccus</taxon>
    </lineage>
</organism>
<evidence type="ECO:0000256" key="3">
    <source>
        <dbReference type="ARBA" id="ARBA00022448"/>
    </source>
</evidence>
<dbReference type="InterPro" id="IPR050490">
    <property type="entry name" value="Bact_solute-bd_prot1"/>
</dbReference>
<name>A0A1G9EJK8_9BACL</name>
<dbReference type="Gene3D" id="3.40.190.10">
    <property type="entry name" value="Periplasmic binding protein-like II"/>
    <property type="match status" value="2"/>
</dbReference>
<dbReference type="OrthoDB" id="9795467at2"/>
<dbReference type="CDD" id="cd14748">
    <property type="entry name" value="PBP2_UgpB"/>
    <property type="match status" value="1"/>
</dbReference>
<evidence type="ECO:0000313" key="8">
    <source>
        <dbReference type="Proteomes" id="UP000199008"/>
    </source>
</evidence>
<dbReference type="PANTHER" id="PTHR43649">
    <property type="entry name" value="ARABINOSE-BINDING PROTEIN-RELATED"/>
    <property type="match status" value="1"/>
</dbReference>
<accession>A0A1G9EJK8</accession>
<sequence length="452" mass="49026">MNKKLLSFLMLIVVTVVLAACNGDSGNSDGAGEENGDTGEASSGDTEGSEDGEASDDGTEITFWHAMSGPHQDAITELTDAFNESQDDYTVVEQNQGDYETLNQSIMASGVSDDLPTLAQATSSNIPDWASNDLIVPLDDLLSEHFDPEIQEDIFQGFLEGATYQDEIMAMPFSKSVRVLYVNDDIVEELGVEVPETWEEIQEIGSQMSEDGDERFAMGLEATVHMELETMARQNGAEWISDDLSTVDIGGEAAVEPMQFIADGVEEGWMRTAGEDGFMSGPFSQGEILFYIGSSAGLAHVAPAAEENDVSWSTAELPVYGGGDPLTLLAGNDLTVFSSASDEEQQGAMAFMEFLLQPENTAKWAMDTGYVPVTNAGVESEDYQEYLEENPRAEAAALETEYATASPLFVGSGEYWDLMTQAQDNMLIDGEDVQDTMQTLEEETVQIIEENN</sequence>
<dbReference type="EMBL" id="FNFY01000009">
    <property type="protein sequence ID" value="SDK76279.1"/>
    <property type="molecule type" value="Genomic_DNA"/>
</dbReference>
<evidence type="ECO:0000256" key="4">
    <source>
        <dbReference type="ARBA" id="ARBA00022729"/>
    </source>
</evidence>
<dbReference type="PANTHER" id="PTHR43649:SF31">
    <property type="entry name" value="SN-GLYCEROL-3-PHOSPHATE-BINDING PERIPLASMIC PROTEIN UGPB"/>
    <property type="match status" value="1"/>
</dbReference>
<feature type="chain" id="PRO_5011489841" evidence="6">
    <location>
        <begin position="20"/>
        <end position="452"/>
    </location>
</feature>
<dbReference type="InterPro" id="IPR006059">
    <property type="entry name" value="SBP"/>
</dbReference>
<evidence type="ECO:0000256" key="2">
    <source>
        <dbReference type="ARBA" id="ARBA00008520"/>
    </source>
</evidence>
<keyword evidence="3" id="KW-0813">Transport</keyword>
<evidence type="ECO:0000256" key="1">
    <source>
        <dbReference type="ARBA" id="ARBA00004196"/>
    </source>
</evidence>
<feature type="region of interest" description="Disordered" evidence="5">
    <location>
        <begin position="26"/>
        <end position="57"/>
    </location>
</feature>
<dbReference type="GO" id="GO:0030313">
    <property type="term" value="C:cell envelope"/>
    <property type="evidence" value="ECO:0007669"/>
    <property type="project" value="UniProtKB-SubCell"/>
</dbReference>
<evidence type="ECO:0000256" key="6">
    <source>
        <dbReference type="SAM" id="SignalP"/>
    </source>
</evidence>
<keyword evidence="8" id="KW-1185">Reference proteome</keyword>
<proteinExistence type="inferred from homology"/>
<feature type="signal peptide" evidence="6">
    <location>
        <begin position="1"/>
        <end position="19"/>
    </location>
</feature>
<dbReference type="PROSITE" id="PS51257">
    <property type="entry name" value="PROKAR_LIPOPROTEIN"/>
    <property type="match status" value="1"/>
</dbReference>
<evidence type="ECO:0000313" key="7">
    <source>
        <dbReference type="EMBL" id="SDK76279.1"/>
    </source>
</evidence>
<gene>
    <name evidence="7" type="ORF">SAMN05216216_10920</name>
</gene>
<dbReference type="STRING" id="576118.SAMN05216216_10920"/>
<dbReference type="AlphaFoldDB" id="A0A1G9EJK8"/>
<keyword evidence="4 6" id="KW-0732">Signal</keyword>
<protein>
    <submittedName>
        <fullName evidence="7">Carbohydrate ABC transporter substrate-binding protein, CUT1 family</fullName>
    </submittedName>
</protein>
<feature type="compositionally biased region" description="Acidic residues" evidence="5">
    <location>
        <begin position="47"/>
        <end position="57"/>
    </location>
</feature>
<comment type="subcellular location">
    <subcellularLocation>
        <location evidence="1">Cell envelope</location>
    </subcellularLocation>
</comment>
<dbReference type="RefSeq" id="WP_092985893.1">
    <property type="nucleotide sequence ID" value="NZ_FNFY01000009.1"/>
</dbReference>
<dbReference type="Pfam" id="PF13416">
    <property type="entry name" value="SBP_bac_8"/>
    <property type="match status" value="1"/>
</dbReference>
<comment type="similarity">
    <text evidence="2">Belongs to the bacterial solute-binding protein 1 family.</text>
</comment>
<reference evidence="8" key="1">
    <citation type="submission" date="2016-10" db="EMBL/GenBank/DDBJ databases">
        <authorList>
            <person name="Varghese N."/>
            <person name="Submissions S."/>
        </authorList>
    </citation>
    <scope>NUCLEOTIDE SEQUENCE [LARGE SCALE GENOMIC DNA]</scope>
    <source>
        <strain evidence="8">CGMCC 1.8895</strain>
    </source>
</reference>
<evidence type="ECO:0000256" key="5">
    <source>
        <dbReference type="SAM" id="MobiDB-lite"/>
    </source>
</evidence>
<dbReference type="Proteomes" id="UP000199008">
    <property type="component" value="Unassembled WGS sequence"/>
</dbReference>